<dbReference type="AlphaFoldDB" id="A0A0K0XX28"/>
<dbReference type="SUPFAM" id="SSF55486">
    <property type="entry name" value="Metalloproteases ('zincins'), catalytic domain"/>
    <property type="match status" value="1"/>
</dbReference>
<dbReference type="STRING" id="1579979.WM2015_1877"/>
<sequence length="427" mass="45912">MRSTIGLCLLVAGMLVPTAPSWAQGAALSTLDQLEIGARQRLDEMPLGQSRLGTIEFERVPLYAEGAQVKVLRDGAESILDRSHRVFLIGRSADDPSVRVALLGDRGDPSSWEGGLVSEAGFEALRLYSIDGEWRLRAYSVETLFPEGEPVEAGCGNDAYEALRGAGTLAMPSGLSPGPRGSNLRLGLLAIDTDKEWLSLRFGDDVNAAADYNEALMLTVNGLFETQLNLRMQLGTVFLRVGSDPYPLADSGAGSAELNEFGTYWQNNYGGVQRTHAAMISGRLSSQNSASGIAWVDSYCRTQNAGGSYSYNQLFRNPSFPAATSAGLFAHELGHNLGSPHTHCYSPPIDQCYAVEPGCYSGPTSCPTAGFGTLMSYCHFSSACGGPIRLNLAPEVITRIDQRINANFPGCITEDTNTIIFADRFQQ</sequence>
<evidence type="ECO:0000313" key="2">
    <source>
        <dbReference type="Proteomes" id="UP000066624"/>
    </source>
</evidence>
<evidence type="ECO:0000313" key="1">
    <source>
        <dbReference type="EMBL" id="AKS42244.1"/>
    </source>
</evidence>
<accession>A0A0K0XX28</accession>
<dbReference type="PROSITE" id="PS50215">
    <property type="entry name" value="ADAM_MEPRO"/>
    <property type="match status" value="1"/>
</dbReference>
<dbReference type="PATRIC" id="fig|1579979.3.peg.1920"/>
<reference evidence="2" key="1">
    <citation type="submission" date="2015-07" db="EMBL/GenBank/DDBJ databases">
        <authorList>
            <person name="Kim K.M."/>
        </authorList>
    </citation>
    <scope>NUCLEOTIDE SEQUENCE [LARGE SCALE GENOMIC DNA]</scope>
    <source>
        <strain evidence="2">KCTC 42284</strain>
    </source>
</reference>
<organism evidence="1 2">
    <name type="scientific">Wenzhouxiangella marina</name>
    <dbReference type="NCBI Taxonomy" id="1579979"/>
    <lineage>
        <taxon>Bacteria</taxon>
        <taxon>Pseudomonadati</taxon>
        <taxon>Pseudomonadota</taxon>
        <taxon>Gammaproteobacteria</taxon>
        <taxon>Chromatiales</taxon>
        <taxon>Wenzhouxiangellaceae</taxon>
        <taxon>Wenzhouxiangella</taxon>
    </lineage>
</organism>
<dbReference type="KEGG" id="wma:WM2015_1877"/>
<dbReference type="RefSeq" id="WP_049725822.1">
    <property type="nucleotide sequence ID" value="NZ_CP012154.1"/>
</dbReference>
<proteinExistence type="predicted"/>
<dbReference type="Pfam" id="PF13688">
    <property type="entry name" value="Reprolysin_5"/>
    <property type="match status" value="1"/>
</dbReference>
<keyword evidence="2" id="KW-1185">Reference proteome</keyword>
<dbReference type="EMBL" id="CP012154">
    <property type="protein sequence ID" value="AKS42244.1"/>
    <property type="molecule type" value="Genomic_DNA"/>
</dbReference>
<name>A0A0K0XX28_9GAMM</name>
<protein>
    <submittedName>
        <fullName evidence="1">Uncharacterized protein</fullName>
    </submittedName>
</protein>
<dbReference type="InterPro" id="IPR024079">
    <property type="entry name" value="MetalloPept_cat_dom_sf"/>
</dbReference>
<dbReference type="GO" id="GO:0004222">
    <property type="term" value="F:metalloendopeptidase activity"/>
    <property type="evidence" value="ECO:0007669"/>
    <property type="project" value="InterPro"/>
</dbReference>
<dbReference type="GO" id="GO:0006508">
    <property type="term" value="P:proteolysis"/>
    <property type="evidence" value="ECO:0007669"/>
    <property type="project" value="InterPro"/>
</dbReference>
<dbReference type="OrthoDB" id="9792152at2"/>
<gene>
    <name evidence="1" type="ORF">WM2015_1877</name>
</gene>
<dbReference type="InterPro" id="IPR001590">
    <property type="entry name" value="Peptidase_M12B"/>
</dbReference>
<dbReference type="Proteomes" id="UP000066624">
    <property type="component" value="Chromosome"/>
</dbReference>
<dbReference type="Gene3D" id="3.40.390.10">
    <property type="entry name" value="Collagenase (Catalytic Domain)"/>
    <property type="match status" value="1"/>
</dbReference>